<proteinExistence type="predicted"/>
<keyword evidence="1" id="KW-1133">Transmembrane helix</keyword>
<evidence type="ECO:0000256" key="1">
    <source>
        <dbReference type="SAM" id="Phobius"/>
    </source>
</evidence>
<name>A0A3M7PCU9_BRAPC</name>
<keyword evidence="1" id="KW-0472">Membrane</keyword>
<sequence>MSTIVLEPYFFDQYPKVSYNSAMLGPIILKLKKLNSLFLIKICIKIFFFLIFLGVFDHVDHEYELCFGQISVGWAWHSIFGELDILANEGILKLMINSKYHFNSKTAEDLTWLSYKTLSGIGQKNKVQGRLWTQKIELVETKSNIWKKRFKNVFVLRNWSQNKKDNKIKFFLDYPTLKIHKRIFK</sequence>
<evidence type="ECO:0000313" key="2">
    <source>
        <dbReference type="EMBL" id="RMZ96926.1"/>
    </source>
</evidence>
<dbReference type="EMBL" id="REGN01011771">
    <property type="protein sequence ID" value="RMZ96926.1"/>
    <property type="molecule type" value="Genomic_DNA"/>
</dbReference>
<keyword evidence="1" id="KW-0812">Transmembrane</keyword>
<evidence type="ECO:0000313" key="3">
    <source>
        <dbReference type="Proteomes" id="UP000276133"/>
    </source>
</evidence>
<reference evidence="2 3" key="1">
    <citation type="journal article" date="2018" name="Sci. Rep.">
        <title>Genomic signatures of local adaptation to the degree of environmental predictability in rotifers.</title>
        <authorList>
            <person name="Franch-Gras L."/>
            <person name="Hahn C."/>
            <person name="Garcia-Roger E.M."/>
            <person name="Carmona M.J."/>
            <person name="Serra M."/>
            <person name="Gomez A."/>
        </authorList>
    </citation>
    <scope>NUCLEOTIDE SEQUENCE [LARGE SCALE GENOMIC DNA]</scope>
    <source>
        <strain evidence="2">HYR1</strain>
    </source>
</reference>
<protein>
    <submittedName>
        <fullName evidence="2">Uncharacterized protein</fullName>
    </submittedName>
</protein>
<dbReference type="AlphaFoldDB" id="A0A3M7PCU9"/>
<feature type="transmembrane region" description="Helical" evidence="1">
    <location>
        <begin position="38"/>
        <end position="56"/>
    </location>
</feature>
<accession>A0A3M7PCU9</accession>
<dbReference type="Proteomes" id="UP000276133">
    <property type="component" value="Unassembled WGS sequence"/>
</dbReference>
<comment type="caution">
    <text evidence="2">The sequence shown here is derived from an EMBL/GenBank/DDBJ whole genome shotgun (WGS) entry which is preliminary data.</text>
</comment>
<keyword evidence="3" id="KW-1185">Reference proteome</keyword>
<gene>
    <name evidence="2" type="ORF">BpHYR1_021953</name>
</gene>
<organism evidence="2 3">
    <name type="scientific">Brachionus plicatilis</name>
    <name type="common">Marine rotifer</name>
    <name type="synonym">Brachionus muelleri</name>
    <dbReference type="NCBI Taxonomy" id="10195"/>
    <lineage>
        <taxon>Eukaryota</taxon>
        <taxon>Metazoa</taxon>
        <taxon>Spiralia</taxon>
        <taxon>Gnathifera</taxon>
        <taxon>Rotifera</taxon>
        <taxon>Eurotatoria</taxon>
        <taxon>Monogononta</taxon>
        <taxon>Pseudotrocha</taxon>
        <taxon>Ploima</taxon>
        <taxon>Brachionidae</taxon>
        <taxon>Brachionus</taxon>
    </lineage>
</organism>